<evidence type="ECO:0000313" key="1">
    <source>
        <dbReference type="EMBL" id="VEL33847.1"/>
    </source>
</evidence>
<reference evidence="1" key="1">
    <citation type="submission" date="2018-11" db="EMBL/GenBank/DDBJ databases">
        <authorList>
            <consortium name="Pathogen Informatics"/>
        </authorList>
    </citation>
    <scope>NUCLEOTIDE SEQUENCE</scope>
</reference>
<comment type="caution">
    <text evidence="1">The sequence shown here is derived from an EMBL/GenBank/DDBJ whole genome shotgun (WGS) entry which is preliminary data.</text>
</comment>
<protein>
    <submittedName>
        <fullName evidence="1">Uncharacterized protein</fullName>
    </submittedName>
</protein>
<keyword evidence="2" id="KW-1185">Reference proteome</keyword>
<accession>A0A448XCV4</accession>
<dbReference type="EMBL" id="CAAALY010246540">
    <property type="protein sequence ID" value="VEL33847.1"/>
    <property type="molecule type" value="Genomic_DNA"/>
</dbReference>
<gene>
    <name evidence="1" type="ORF">PXEA_LOCUS27287</name>
</gene>
<evidence type="ECO:0000313" key="2">
    <source>
        <dbReference type="Proteomes" id="UP000784294"/>
    </source>
</evidence>
<dbReference type="AlphaFoldDB" id="A0A448XCV4"/>
<name>A0A448XCV4_9PLAT</name>
<organism evidence="1 2">
    <name type="scientific">Protopolystoma xenopodis</name>
    <dbReference type="NCBI Taxonomy" id="117903"/>
    <lineage>
        <taxon>Eukaryota</taxon>
        <taxon>Metazoa</taxon>
        <taxon>Spiralia</taxon>
        <taxon>Lophotrochozoa</taxon>
        <taxon>Platyhelminthes</taxon>
        <taxon>Monogenea</taxon>
        <taxon>Polyopisthocotylea</taxon>
        <taxon>Polystomatidea</taxon>
        <taxon>Polystomatidae</taxon>
        <taxon>Protopolystoma</taxon>
    </lineage>
</organism>
<sequence length="99" mass="10835">MTSRAVGPTSLAGSLDVQFFRTPSGLNCLFLCHANVCYSGQVYHVFLHWFLCLSTTSSDRKGTKNSYISPARQLSVGTAQTDPANPTQPNRSLFSIFLC</sequence>
<dbReference type="Proteomes" id="UP000784294">
    <property type="component" value="Unassembled WGS sequence"/>
</dbReference>
<proteinExistence type="predicted"/>